<protein>
    <recommendedName>
        <fullName evidence="3">Telomere length regulation protein conserved domain-containing protein</fullName>
    </recommendedName>
</protein>
<evidence type="ECO:0000313" key="4">
    <source>
        <dbReference type="EMBL" id="SMQ51275.1"/>
    </source>
</evidence>
<dbReference type="EMBL" id="LT853696">
    <property type="protein sequence ID" value="SMQ51275.1"/>
    <property type="molecule type" value="Genomic_DNA"/>
</dbReference>
<dbReference type="Proteomes" id="UP000215127">
    <property type="component" value="Chromosome 5"/>
</dbReference>
<dbReference type="Pfam" id="PF10193">
    <property type="entry name" value="Telomere_reg-2"/>
    <property type="match status" value="1"/>
</dbReference>
<dbReference type="Gene3D" id="1.25.40.720">
    <property type="entry name" value="Telomere length regulation protein 2, C-terminal domain"/>
    <property type="match status" value="2"/>
</dbReference>
<dbReference type="InterPro" id="IPR051970">
    <property type="entry name" value="TEL2_Regulation"/>
</dbReference>
<sequence length="1034" mass="113158">MDWFPSITSINNSFRKECALAEDMADFLTAVKTVGKKSNDEVEPSLTAVSTRQVQDKVRKVEPHDLRTSRADEPTGNHGENGHSRKEAFTSTATTPEEALQVLRSQPDTDSLIRILKQLQSEDAFKPAFSLHPPGPLQAQIINAIVSQIIPAFWPSLERNDRDPIITCLTNVAGISAVAAKVRLLSDSKQKSPGQAQELADLVSALHDVLSSDDLVLRILSGLAMSVIEKVKFQMAKKELVSLISSGKIIAATAQAEDLLKSTDIKLDATWMSRGTEYAAWIGRNVANLSMRLPSDSEIAAQILARGLGLGYSIFVVKGFIGALLENQESYSAEIDSVLKATIGSLPAFARNQLIESTLLWLSSMPKSDVGTNQISQARDHVAPIAALIDLLCKSNESVRKQMVEILATPSRTSVLSFVVRRACIAVVADDDLQPLLERLMATFGDHLFVAHSPSVQQESIAQTLLLVAGSLHHSTPTAVKMTARSSSHMQGVSNRLDSTNAKARWLGMVVGTAMSSLVDKEGSRMNFGTDELKTNEGRWYLELVKINGYVGQLPDFVKFLQSSAGSVRRQKRTAQKTEQMPILNGKLVFGPVKPPAPVQKEVIGDKVTEIFDDGSDEEDADLKPYAKPDSDPEDSDEDATLVTRNKPRAPVYVRDLMRMLQDDKNPERFQMGVIHAPLLIRRKTSFGREVTDHAEEIATILCNLQDPFETENFDELKLQALIATILSDVHITAPWMSRQAFAGDYSLSQRCIMLSALGLAGRELAGCKNEDSLNPDPSSRKPTFPTKRLPSHLHATYNPSDKSIKHLHDISQKVEHGLIQPLALSAADKSTSHLDAVKVRTFSSRMAVEQQRTKRKLPPNELAKIFGSHFFNPLVSRYHQEIAAYGSASVFSSAPFVVVTLLKTLALLFHASGPATAELADVTTVFWELLLSVRTKASGDISILQAVLFSFLTVLEIAGEGLGRETLARDYTKLVVETQNWVEIVFEKTGGGQLVSEGSGDEVRVRTLAAGILVRLREVGDAWNKVLTGGMVG</sequence>
<evidence type="ECO:0000256" key="1">
    <source>
        <dbReference type="ARBA" id="ARBA00006133"/>
    </source>
</evidence>
<keyword evidence="5" id="KW-1185">Reference proteome</keyword>
<feature type="compositionally biased region" description="Basic and acidic residues" evidence="2">
    <location>
        <begin position="622"/>
        <end position="631"/>
    </location>
</feature>
<feature type="region of interest" description="Disordered" evidence="2">
    <location>
        <begin position="38"/>
        <end position="85"/>
    </location>
</feature>
<name>A0A1X7RV65_ZYMT9</name>
<feature type="domain" description="Telomere length regulation protein conserved" evidence="3">
    <location>
        <begin position="651"/>
        <end position="761"/>
    </location>
</feature>
<feature type="compositionally biased region" description="Basic and acidic residues" evidence="2">
    <location>
        <begin position="54"/>
        <end position="85"/>
    </location>
</feature>
<dbReference type="AlphaFoldDB" id="A0A1X7RV65"/>
<dbReference type="PANTHER" id="PTHR15830">
    <property type="entry name" value="TELOMERE LENGTH REGULATION PROTEIN TEL2 FAMILY MEMBER"/>
    <property type="match status" value="1"/>
</dbReference>
<dbReference type="PANTHER" id="PTHR15830:SF10">
    <property type="entry name" value="TELOMERE LENGTH REGULATION PROTEIN TEL2 HOMOLOG"/>
    <property type="match status" value="1"/>
</dbReference>
<feature type="region of interest" description="Disordered" evidence="2">
    <location>
        <begin position="614"/>
        <end position="645"/>
    </location>
</feature>
<dbReference type="STRING" id="1276538.A0A1X7RV65"/>
<evidence type="ECO:0000256" key="2">
    <source>
        <dbReference type="SAM" id="MobiDB-lite"/>
    </source>
</evidence>
<accession>A0A1X7RV65</accession>
<dbReference type="GO" id="GO:0051879">
    <property type="term" value="F:Hsp90 protein binding"/>
    <property type="evidence" value="ECO:0007669"/>
    <property type="project" value="TreeGrafter"/>
</dbReference>
<proteinExistence type="inferred from homology"/>
<dbReference type="InterPro" id="IPR038528">
    <property type="entry name" value="TEL2_C_sf"/>
</dbReference>
<evidence type="ECO:0000259" key="3">
    <source>
        <dbReference type="Pfam" id="PF10193"/>
    </source>
</evidence>
<dbReference type="InterPro" id="IPR019337">
    <property type="entry name" value="Telomere_length_regulation_dom"/>
</dbReference>
<dbReference type="GO" id="GO:0042162">
    <property type="term" value="F:telomeric DNA binding"/>
    <property type="evidence" value="ECO:0007669"/>
    <property type="project" value="TreeGrafter"/>
</dbReference>
<evidence type="ECO:0000313" key="5">
    <source>
        <dbReference type="Proteomes" id="UP000215127"/>
    </source>
</evidence>
<comment type="similarity">
    <text evidence="1">Belongs to the TEL2 family.</text>
</comment>
<dbReference type="GO" id="GO:0051083">
    <property type="term" value="P:'de novo' cotranslational protein folding"/>
    <property type="evidence" value="ECO:0007669"/>
    <property type="project" value="TreeGrafter"/>
</dbReference>
<reference evidence="4 5" key="1">
    <citation type="submission" date="2016-06" db="EMBL/GenBank/DDBJ databases">
        <authorList>
            <person name="Kjaerup R.B."/>
            <person name="Dalgaard T.S."/>
            <person name="Juul-Madsen H.R."/>
        </authorList>
    </citation>
    <scope>NUCLEOTIDE SEQUENCE [LARGE SCALE GENOMIC DNA]</scope>
</reference>
<organism evidence="4 5">
    <name type="scientific">Zymoseptoria tritici (strain ST99CH_3D7)</name>
    <dbReference type="NCBI Taxonomy" id="1276538"/>
    <lineage>
        <taxon>Eukaryota</taxon>
        <taxon>Fungi</taxon>
        <taxon>Dikarya</taxon>
        <taxon>Ascomycota</taxon>
        <taxon>Pezizomycotina</taxon>
        <taxon>Dothideomycetes</taxon>
        <taxon>Dothideomycetidae</taxon>
        <taxon>Mycosphaerellales</taxon>
        <taxon>Mycosphaerellaceae</taxon>
        <taxon>Zymoseptoria</taxon>
    </lineage>
</organism>
<feature type="region of interest" description="Disordered" evidence="2">
    <location>
        <begin position="770"/>
        <end position="792"/>
    </location>
</feature>
<dbReference type="GO" id="GO:0005829">
    <property type="term" value="C:cytosol"/>
    <property type="evidence" value="ECO:0007669"/>
    <property type="project" value="TreeGrafter"/>
</dbReference>
<gene>
    <name evidence="4" type="ORF">ZT3D7_G6428</name>
</gene>